<evidence type="ECO:0000259" key="1">
    <source>
        <dbReference type="PROSITE" id="PS50879"/>
    </source>
</evidence>
<organism evidence="2 3">
    <name type="scientific">Rhipicephalus sanguineus</name>
    <name type="common">Brown dog tick</name>
    <name type="synonym">Ixodes sanguineus</name>
    <dbReference type="NCBI Taxonomy" id="34632"/>
    <lineage>
        <taxon>Eukaryota</taxon>
        <taxon>Metazoa</taxon>
        <taxon>Ecdysozoa</taxon>
        <taxon>Arthropoda</taxon>
        <taxon>Chelicerata</taxon>
        <taxon>Arachnida</taxon>
        <taxon>Acari</taxon>
        <taxon>Parasitiformes</taxon>
        <taxon>Ixodida</taxon>
        <taxon>Ixodoidea</taxon>
        <taxon>Ixodidae</taxon>
        <taxon>Rhipicephalinae</taxon>
        <taxon>Rhipicephalus</taxon>
        <taxon>Rhipicephalus</taxon>
    </lineage>
</organism>
<dbReference type="OMA" id="SEATHCN"/>
<dbReference type="EMBL" id="JABSTV010000136">
    <property type="protein sequence ID" value="KAH7987087.1"/>
    <property type="molecule type" value="Genomic_DNA"/>
</dbReference>
<evidence type="ECO:0000313" key="3">
    <source>
        <dbReference type="Proteomes" id="UP000821837"/>
    </source>
</evidence>
<keyword evidence="3" id="KW-1185">Reference proteome</keyword>
<dbReference type="OrthoDB" id="6510714at2759"/>
<dbReference type="Pfam" id="PF00075">
    <property type="entry name" value="RNase_H"/>
    <property type="match status" value="1"/>
</dbReference>
<gene>
    <name evidence="2" type="ORF">HPB52_024532</name>
</gene>
<dbReference type="GO" id="GO:0003676">
    <property type="term" value="F:nucleic acid binding"/>
    <property type="evidence" value="ECO:0007669"/>
    <property type="project" value="InterPro"/>
</dbReference>
<dbReference type="Proteomes" id="UP000821837">
    <property type="component" value="Unassembled WGS sequence"/>
</dbReference>
<accession>A0A9D4TEA3</accession>
<dbReference type="GO" id="GO:0004523">
    <property type="term" value="F:RNA-DNA hybrid ribonuclease activity"/>
    <property type="evidence" value="ECO:0007669"/>
    <property type="project" value="InterPro"/>
</dbReference>
<dbReference type="InterPro" id="IPR036397">
    <property type="entry name" value="RNaseH_sf"/>
</dbReference>
<dbReference type="AlphaFoldDB" id="A0A9D4TEA3"/>
<name>A0A9D4TEA3_RHISA</name>
<sequence>MRLLYRQVVLPAIAYASPIWWPERPDCRLRSRILSVQRSVLLALTGAYKTTRTAALQLLLHAPPVELELRRLNQEFTLFVLREPIECDGTTYDAANVALPIDRWARHPAQMPLERPLCRLSVQQARVMVRNPGLHIFTDGSHTSLSSGAAYVVFGRGTTIKAVGRYKVQGANSAYCTEIVAFTEALIYLRSSASRQPAFLYTDCLSVLQALASPHCLDPRIERVRALIAQISASRHLQAFHVPGHRGLFGNEIADHLANRACRLGVVRTVLQSVRDIRGRLRQAMLKAWAQDWSEHHTSTELYRWTPDVLSLPSFYPPNHHLTTLITGHGRFPFYFFRFGLSHESVCPCGGDCSTVDHYFTVCPLTAQLVSQLRYREDLATDDRRRILADARNRALLTRMVALISQNIPDIAR</sequence>
<reference evidence="2" key="2">
    <citation type="submission" date="2021-09" db="EMBL/GenBank/DDBJ databases">
        <authorList>
            <person name="Jia N."/>
            <person name="Wang J."/>
            <person name="Shi W."/>
            <person name="Du L."/>
            <person name="Sun Y."/>
            <person name="Zhan W."/>
            <person name="Jiang J."/>
            <person name="Wang Q."/>
            <person name="Zhang B."/>
            <person name="Ji P."/>
            <person name="Sakyi L.B."/>
            <person name="Cui X."/>
            <person name="Yuan T."/>
            <person name="Jiang B."/>
            <person name="Yang W."/>
            <person name="Lam T.T.-Y."/>
            <person name="Chang Q."/>
            <person name="Ding S."/>
            <person name="Wang X."/>
            <person name="Zhu J."/>
            <person name="Ruan X."/>
            <person name="Zhao L."/>
            <person name="Wei J."/>
            <person name="Que T."/>
            <person name="Du C."/>
            <person name="Cheng J."/>
            <person name="Dai P."/>
            <person name="Han X."/>
            <person name="Huang E."/>
            <person name="Gao Y."/>
            <person name="Liu J."/>
            <person name="Shao H."/>
            <person name="Ye R."/>
            <person name="Li L."/>
            <person name="Wei W."/>
            <person name="Wang X."/>
            <person name="Wang C."/>
            <person name="Huo Q."/>
            <person name="Li W."/>
            <person name="Guo W."/>
            <person name="Chen H."/>
            <person name="Chen S."/>
            <person name="Zhou L."/>
            <person name="Zhou L."/>
            <person name="Ni X."/>
            <person name="Tian J."/>
            <person name="Zhou Y."/>
            <person name="Sheng Y."/>
            <person name="Liu T."/>
            <person name="Pan Y."/>
            <person name="Xia L."/>
            <person name="Li J."/>
            <person name="Zhao F."/>
            <person name="Cao W."/>
        </authorList>
    </citation>
    <scope>NUCLEOTIDE SEQUENCE</scope>
    <source>
        <strain evidence="2">Rsan-2018</strain>
        <tissue evidence="2">Larvae</tissue>
    </source>
</reference>
<reference evidence="2" key="1">
    <citation type="journal article" date="2020" name="Cell">
        <title>Large-Scale Comparative Analyses of Tick Genomes Elucidate Their Genetic Diversity and Vector Capacities.</title>
        <authorList>
            <consortium name="Tick Genome and Microbiome Consortium (TIGMIC)"/>
            <person name="Jia N."/>
            <person name="Wang J."/>
            <person name="Shi W."/>
            <person name="Du L."/>
            <person name="Sun Y."/>
            <person name="Zhan W."/>
            <person name="Jiang J.F."/>
            <person name="Wang Q."/>
            <person name="Zhang B."/>
            <person name="Ji P."/>
            <person name="Bell-Sakyi L."/>
            <person name="Cui X.M."/>
            <person name="Yuan T.T."/>
            <person name="Jiang B.G."/>
            <person name="Yang W.F."/>
            <person name="Lam T.T."/>
            <person name="Chang Q.C."/>
            <person name="Ding S.J."/>
            <person name="Wang X.J."/>
            <person name="Zhu J.G."/>
            <person name="Ruan X.D."/>
            <person name="Zhao L."/>
            <person name="Wei J.T."/>
            <person name="Ye R.Z."/>
            <person name="Que T.C."/>
            <person name="Du C.H."/>
            <person name="Zhou Y.H."/>
            <person name="Cheng J.X."/>
            <person name="Dai P.F."/>
            <person name="Guo W.B."/>
            <person name="Han X.H."/>
            <person name="Huang E.J."/>
            <person name="Li L.F."/>
            <person name="Wei W."/>
            <person name="Gao Y.C."/>
            <person name="Liu J.Z."/>
            <person name="Shao H.Z."/>
            <person name="Wang X."/>
            <person name="Wang C.C."/>
            <person name="Yang T.C."/>
            <person name="Huo Q.B."/>
            <person name="Li W."/>
            <person name="Chen H.Y."/>
            <person name="Chen S.E."/>
            <person name="Zhou L.G."/>
            <person name="Ni X.B."/>
            <person name="Tian J.H."/>
            <person name="Sheng Y."/>
            <person name="Liu T."/>
            <person name="Pan Y.S."/>
            <person name="Xia L.Y."/>
            <person name="Li J."/>
            <person name="Zhao F."/>
            <person name="Cao W.C."/>
        </authorList>
    </citation>
    <scope>NUCLEOTIDE SEQUENCE</scope>
    <source>
        <strain evidence="2">Rsan-2018</strain>
    </source>
</reference>
<dbReference type="PROSITE" id="PS50879">
    <property type="entry name" value="RNASE_H_1"/>
    <property type="match status" value="1"/>
</dbReference>
<comment type="caution">
    <text evidence="2">The sequence shown here is derived from an EMBL/GenBank/DDBJ whole genome shotgun (WGS) entry which is preliminary data.</text>
</comment>
<dbReference type="SUPFAM" id="SSF53098">
    <property type="entry name" value="Ribonuclease H-like"/>
    <property type="match status" value="1"/>
</dbReference>
<dbReference type="InterPro" id="IPR012337">
    <property type="entry name" value="RNaseH-like_sf"/>
</dbReference>
<feature type="domain" description="RNase H type-1" evidence="1">
    <location>
        <begin position="130"/>
        <end position="263"/>
    </location>
</feature>
<dbReference type="CDD" id="cd09276">
    <property type="entry name" value="Rnase_HI_RT_non_LTR"/>
    <property type="match status" value="1"/>
</dbReference>
<dbReference type="InterPro" id="IPR002156">
    <property type="entry name" value="RNaseH_domain"/>
</dbReference>
<evidence type="ECO:0000313" key="2">
    <source>
        <dbReference type="EMBL" id="KAH7987087.1"/>
    </source>
</evidence>
<proteinExistence type="predicted"/>
<dbReference type="Gene3D" id="3.30.420.10">
    <property type="entry name" value="Ribonuclease H-like superfamily/Ribonuclease H"/>
    <property type="match status" value="1"/>
</dbReference>
<protein>
    <recommendedName>
        <fullName evidence="1">RNase H type-1 domain-containing protein</fullName>
    </recommendedName>
</protein>
<dbReference type="VEuPathDB" id="VectorBase:RSAN_043091"/>